<feature type="transmembrane region" description="Helical" evidence="3">
    <location>
        <begin position="108"/>
        <end position="131"/>
    </location>
</feature>
<keyword evidence="5" id="KW-1185">Reference proteome</keyword>
<dbReference type="AlphaFoldDB" id="A0A8H6ZKN7"/>
<comment type="caution">
    <text evidence="4">The sequence shown here is derived from an EMBL/GenBank/DDBJ whole genome shotgun (WGS) entry which is preliminary data.</text>
</comment>
<feature type="coiled-coil region" evidence="1">
    <location>
        <begin position="27"/>
        <end position="76"/>
    </location>
</feature>
<keyword evidence="3" id="KW-1133">Transmembrane helix</keyword>
<gene>
    <name evidence="4" type="ORF">MSAN_00240100</name>
</gene>
<feature type="compositionally biased region" description="Basic and acidic residues" evidence="2">
    <location>
        <begin position="1"/>
        <end position="14"/>
    </location>
</feature>
<name>A0A8H6ZKN7_9AGAR</name>
<evidence type="ECO:0000313" key="5">
    <source>
        <dbReference type="Proteomes" id="UP000623467"/>
    </source>
</evidence>
<reference evidence="4" key="1">
    <citation type="submission" date="2020-05" db="EMBL/GenBank/DDBJ databases">
        <title>Mycena genomes resolve the evolution of fungal bioluminescence.</title>
        <authorList>
            <person name="Tsai I.J."/>
        </authorList>
    </citation>
    <scope>NUCLEOTIDE SEQUENCE</scope>
    <source>
        <strain evidence="4">160909Yilan</strain>
    </source>
</reference>
<accession>A0A8H6ZKN7</accession>
<evidence type="ECO:0000256" key="1">
    <source>
        <dbReference type="SAM" id="Coils"/>
    </source>
</evidence>
<dbReference type="Proteomes" id="UP000623467">
    <property type="component" value="Unassembled WGS sequence"/>
</dbReference>
<evidence type="ECO:0000256" key="2">
    <source>
        <dbReference type="SAM" id="MobiDB-lite"/>
    </source>
</evidence>
<organism evidence="4 5">
    <name type="scientific">Mycena sanguinolenta</name>
    <dbReference type="NCBI Taxonomy" id="230812"/>
    <lineage>
        <taxon>Eukaryota</taxon>
        <taxon>Fungi</taxon>
        <taxon>Dikarya</taxon>
        <taxon>Basidiomycota</taxon>
        <taxon>Agaricomycotina</taxon>
        <taxon>Agaricomycetes</taxon>
        <taxon>Agaricomycetidae</taxon>
        <taxon>Agaricales</taxon>
        <taxon>Marasmiineae</taxon>
        <taxon>Mycenaceae</taxon>
        <taxon>Mycena</taxon>
    </lineage>
</organism>
<keyword evidence="1" id="KW-0175">Coiled coil</keyword>
<sequence length="151" mass="16251">MVQRNDIDDSDKRSTGSAASDTETVIEEEWQALLQLLRKSLKQYNRAKTANDQAAMKKLAKEIEEIMRKLADSHSDSAEQAEWTRRANEFSKASDAGKENMLLDIGKGLGIIIAAPFILAGGVLYGTGLFVKGLGNLLTGGAIGRALNGGN</sequence>
<proteinExistence type="predicted"/>
<keyword evidence="3" id="KW-0472">Membrane</keyword>
<feature type="region of interest" description="Disordered" evidence="2">
    <location>
        <begin position="1"/>
        <end position="22"/>
    </location>
</feature>
<evidence type="ECO:0000313" key="4">
    <source>
        <dbReference type="EMBL" id="KAF7378156.1"/>
    </source>
</evidence>
<protein>
    <submittedName>
        <fullName evidence="4">MFS general substrate transporter</fullName>
    </submittedName>
</protein>
<keyword evidence="3" id="KW-0812">Transmembrane</keyword>
<dbReference type="EMBL" id="JACAZH010000001">
    <property type="protein sequence ID" value="KAF7378156.1"/>
    <property type="molecule type" value="Genomic_DNA"/>
</dbReference>
<evidence type="ECO:0000256" key="3">
    <source>
        <dbReference type="SAM" id="Phobius"/>
    </source>
</evidence>
<dbReference type="OrthoDB" id="3270770at2759"/>